<feature type="transmembrane region" description="Helical" evidence="1">
    <location>
        <begin position="146"/>
        <end position="165"/>
    </location>
</feature>
<accession>A0A419R5S1</accession>
<evidence type="ECO:0000313" key="2">
    <source>
        <dbReference type="EMBL" id="RJX71242.1"/>
    </source>
</evidence>
<dbReference type="RefSeq" id="WP_120106267.1">
    <property type="nucleotide sequence ID" value="NZ_RAHJ01000003.1"/>
</dbReference>
<protein>
    <submittedName>
        <fullName evidence="2">Uncharacterized protein</fullName>
    </submittedName>
</protein>
<comment type="caution">
    <text evidence="2">The sequence shown here is derived from an EMBL/GenBank/DDBJ whole genome shotgun (WGS) entry which is preliminary data.</text>
</comment>
<keyword evidence="1" id="KW-0472">Membrane</keyword>
<dbReference type="AlphaFoldDB" id="A0A419R5S1"/>
<feature type="transmembrane region" description="Helical" evidence="1">
    <location>
        <begin position="16"/>
        <end position="32"/>
    </location>
</feature>
<sequence length="167" mass="18554">MADLFDLIDSAFGEDLWLAVIGVGTILAYTIGKHARHKFLRWRLNRQLARSNYILANELRDYQQRIGDDPEPIDRAKTAQGVAIHMSQIAAPAALGYAISDDHWKTTLAAIAIVAAYYGWRWINDPPEHRPQLLRQSLDATIPKEAILGAIGSVAIVAILLTLMLTL</sequence>
<dbReference type="OrthoDB" id="9924576at2"/>
<organism evidence="2 3">
    <name type="scientific">Tsuneonella suprasediminis</name>
    <dbReference type="NCBI Taxonomy" id="2306996"/>
    <lineage>
        <taxon>Bacteria</taxon>
        <taxon>Pseudomonadati</taxon>
        <taxon>Pseudomonadota</taxon>
        <taxon>Alphaproteobacteria</taxon>
        <taxon>Sphingomonadales</taxon>
        <taxon>Erythrobacteraceae</taxon>
        <taxon>Tsuneonella</taxon>
    </lineage>
</organism>
<dbReference type="Proteomes" id="UP000284322">
    <property type="component" value="Unassembled WGS sequence"/>
</dbReference>
<evidence type="ECO:0000313" key="3">
    <source>
        <dbReference type="Proteomes" id="UP000284322"/>
    </source>
</evidence>
<evidence type="ECO:0000256" key="1">
    <source>
        <dbReference type="SAM" id="Phobius"/>
    </source>
</evidence>
<dbReference type="EMBL" id="RAHJ01000003">
    <property type="protein sequence ID" value="RJX71242.1"/>
    <property type="molecule type" value="Genomic_DNA"/>
</dbReference>
<keyword evidence="1" id="KW-1133">Transmembrane helix</keyword>
<name>A0A419R5S1_9SPHN</name>
<keyword evidence="3" id="KW-1185">Reference proteome</keyword>
<keyword evidence="1" id="KW-0812">Transmembrane</keyword>
<reference evidence="2 3" key="1">
    <citation type="submission" date="2018-09" db="EMBL/GenBank/DDBJ databases">
        <title>Altererythrobacter sp.Ery1 and Ery12, the genome sequencing of novel strains in genus Alterythrobacter.</title>
        <authorList>
            <person name="Cheng H."/>
            <person name="Wu Y.-H."/>
            <person name="Fang C."/>
            <person name="Xu X.-W."/>
        </authorList>
    </citation>
    <scope>NUCLEOTIDE SEQUENCE [LARGE SCALE GENOMIC DNA]</scope>
    <source>
        <strain evidence="2 3">Ery12</strain>
    </source>
</reference>
<proteinExistence type="predicted"/>
<gene>
    <name evidence="2" type="ORF">D6858_01025</name>
</gene>